<dbReference type="PANTHER" id="PTHR10039">
    <property type="entry name" value="AMELOGENIN"/>
    <property type="match status" value="1"/>
</dbReference>
<evidence type="ECO:0000259" key="4">
    <source>
        <dbReference type="Pfam" id="PF25053"/>
    </source>
</evidence>
<keyword evidence="1" id="KW-0677">Repeat</keyword>
<evidence type="ECO:0000256" key="1">
    <source>
        <dbReference type="ARBA" id="ARBA00022737"/>
    </source>
</evidence>
<sequence>MVEPFTALGAAGNIIQFVDFSCKLIRNACSIAKSATGASEATVQLTGIAKDVERLSGAIHDSEPYPEHLKHLAAQCKSIAGELLEALARLRREGSHSTWKSFRVALKEIWKQKEIDHFVQRLTMLQNQLVLNMQELLTNHQSELVREITGLRDESRRMNLTLRDSIDELRKVAQSELDKLHWKSSESRYDRSPITSLDDSSGVSGFSLEGLCRAFNDLDIERADLKNKQQILRSLYFPRFALRHERIEEAHRRTFQWAFENHLQDSDQPVHFNDWLESGDRVFWVRGKAGAGKSTLMKYVCQHPQTSRLLRAWAGRHQLVTAKYFFWNAGTTLQKSQEGLIRTLLFDMLNASNELIPIFQQKLSDLKAWHGYETPEDQWSDAKGMISICSEVLKSSPDKRFCFFIDGLDEYKGDSDALIQLIHDLIEISNVKICVSSRPWAQFVDAFGQDEEHLLKLEVLTRADIVNYTTDRLSQNAKFSRLKNIDQGYEDIATEVVDKARGVFLWVHLVVKSLLEGARYADSVEDMRLRLDSFPPDLEDFFRHILQDIPPIYRRKTAQMFSLANTAEVPMPLMIYSFMDDLDRDARFAIDKRKEPMSSLDIGRRNDQVPPRLDGRSKGLLEVVLAATDRSFFKFEVDFLHRTVRDFLRTSDIQDMFDQALVKSWNPHIVLYNAYLAMLKLAPFRNREQIEQIDDHLLDAVEGLFHFASQVRLSSHNPDELIHTLDQAKDVLASPDYFVDFVAMAIHAGLDDFVDHTLGVYGYLYLDDALQLPWKKKRFNGDWQLSPKIVSLLIKLGESLDHRSAGHTLWTSFLSVVEARPELQTEDTFEICKILVLEGGADISAAMPSSYMPDSKSPVRSTQSFFSGRFLEKAERSSPPRNAEPAVWPAIWESALTQNASATNPSRRTALDVLRRIVPKTVIDVILANKLGRERTWKRAFEDLFHSGSETSSHTEPSPKKKFRYDSQDSV</sequence>
<gene>
    <name evidence="5" type="ORF">BDV96DRAFT_566116</name>
</gene>
<dbReference type="AlphaFoldDB" id="A0A6A5ZPU6"/>
<dbReference type="InterPro" id="IPR056693">
    <property type="entry name" value="DUF7791"/>
</dbReference>
<evidence type="ECO:0000259" key="3">
    <source>
        <dbReference type="Pfam" id="PF24883"/>
    </source>
</evidence>
<reference evidence="5" key="1">
    <citation type="journal article" date="2020" name="Stud. Mycol.">
        <title>101 Dothideomycetes genomes: a test case for predicting lifestyles and emergence of pathogens.</title>
        <authorList>
            <person name="Haridas S."/>
            <person name="Albert R."/>
            <person name="Binder M."/>
            <person name="Bloem J."/>
            <person name="Labutti K."/>
            <person name="Salamov A."/>
            <person name="Andreopoulos B."/>
            <person name="Baker S."/>
            <person name="Barry K."/>
            <person name="Bills G."/>
            <person name="Bluhm B."/>
            <person name="Cannon C."/>
            <person name="Castanera R."/>
            <person name="Culley D."/>
            <person name="Daum C."/>
            <person name="Ezra D."/>
            <person name="Gonzalez J."/>
            <person name="Henrissat B."/>
            <person name="Kuo A."/>
            <person name="Liang C."/>
            <person name="Lipzen A."/>
            <person name="Lutzoni F."/>
            <person name="Magnuson J."/>
            <person name="Mondo S."/>
            <person name="Nolan M."/>
            <person name="Ohm R."/>
            <person name="Pangilinan J."/>
            <person name="Park H.-J."/>
            <person name="Ramirez L."/>
            <person name="Alfaro M."/>
            <person name="Sun H."/>
            <person name="Tritt A."/>
            <person name="Yoshinaga Y."/>
            <person name="Zwiers L.-H."/>
            <person name="Turgeon B."/>
            <person name="Goodwin S."/>
            <person name="Spatafora J."/>
            <person name="Crous P."/>
            <person name="Grigoriev I."/>
        </authorList>
    </citation>
    <scope>NUCLEOTIDE SEQUENCE</scope>
    <source>
        <strain evidence="5">CBS 627.86</strain>
    </source>
</reference>
<keyword evidence="6" id="KW-1185">Reference proteome</keyword>
<dbReference type="SUPFAM" id="SSF52540">
    <property type="entry name" value="P-loop containing nucleoside triphosphate hydrolases"/>
    <property type="match status" value="1"/>
</dbReference>
<dbReference type="Pfam" id="PF24883">
    <property type="entry name" value="NPHP3_N"/>
    <property type="match status" value="1"/>
</dbReference>
<evidence type="ECO:0000313" key="6">
    <source>
        <dbReference type="Proteomes" id="UP000799770"/>
    </source>
</evidence>
<dbReference type="Proteomes" id="UP000799770">
    <property type="component" value="Unassembled WGS sequence"/>
</dbReference>
<dbReference type="Gene3D" id="3.40.50.300">
    <property type="entry name" value="P-loop containing nucleotide triphosphate hydrolases"/>
    <property type="match status" value="1"/>
</dbReference>
<feature type="domain" description="Nephrocystin 3-like N-terminal" evidence="3">
    <location>
        <begin position="271"/>
        <end position="438"/>
    </location>
</feature>
<feature type="domain" description="DUF7791" evidence="4">
    <location>
        <begin position="549"/>
        <end position="682"/>
    </location>
</feature>
<dbReference type="Pfam" id="PF25053">
    <property type="entry name" value="DUF7791"/>
    <property type="match status" value="1"/>
</dbReference>
<accession>A0A6A5ZPU6</accession>
<feature type="region of interest" description="Disordered" evidence="2">
    <location>
        <begin position="946"/>
        <end position="971"/>
    </location>
</feature>
<dbReference type="InterPro" id="IPR056884">
    <property type="entry name" value="NPHP3-like_N"/>
</dbReference>
<evidence type="ECO:0000313" key="5">
    <source>
        <dbReference type="EMBL" id="KAF2121014.1"/>
    </source>
</evidence>
<proteinExistence type="predicted"/>
<dbReference type="OrthoDB" id="443402at2759"/>
<dbReference type="EMBL" id="ML977313">
    <property type="protein sequence ID" value="KAF2121014.1"/>
    <property type="molecule type" value="Genomic_DNA"/>
</dbReference>
<organism evidence="5 6">
    <name type="scientific">Lophiotrema nucula</name>
    <dbReference type="NCBI Taxonomy" id="690887"/>
    <lineage>
        <taxon>Eukaryota</taxon>
        <taxon>Fungi</taxon>
        <taxon>Dikarya</taxon>
        <taxon>Ascomycota</taxon>
        <taxon>Pezizomycotina</taxon>
        <taxon>Dothideomycetes</taxon>
        <taxon>Pleosporomycetidae</taxon>
        <taxon>Pleosporales</taxon>
        <taxon>Lophiotremataceae</taxon>
        <taxon>Lophiotrema</taxon>
    </lineage>
</organism>
<protein>
    <submittedName>
        <fullName evidence="5">Uncharacterized protein</fullName>
    </submittedName>
</protein>
<name>A0A6A5ZPU6_9PLEO</name>
<dbReference type="PANTHER" id="PTHR10039:SF5">
    <property type="entry name" value="NACHT DOMAIN-CONTAINING PROTEIN"/>
    <property type="match status" value="1"/>
</dbReference>
<evidence type="ECO:0000256" key="2">
    <source>
        <dbReference type="SAM" id="MobiDB-lite"/>
    </source>
</evidence>
<dbReference type="InterPro" id="IPR027417">
    <property type="entry name" value="P-loop_NTPase"/>
</dbReference>